<name>A0AAJ7J6D4_9HYME</name>
<reference evidence="3" key="1">
    <citation type="submission" date="2025-08" db="UniProtKB">
        <authorList>
            <consortium name="RefSeq"/>
        </authorList>
    </citation>
    <scope>IDENTIFICATION</scope>
    <source>
        <tissue evidence="3">Whole body</tissue>
    </source>
</reference>
<feature type="region of interest" description="Disordered" evidence="1">
    <location>
        <begin position="1163"/>
        <end position="1228"/>
    </location>
</feature>
<evidence type="ECO:0000313" key="2">
    <source>
        <dbReference type="Proteomes" id="UP000694925"/>
    </source>
</evidence>
<feature type="region of interest" description="Disordered" evidence="1">
    <location>
        <begin position="350"/>
        <end position="392"/>
    </location>
</feature>
<evidence type="ECO:0000256" key="1">
    <source>
        <dbReference type="SAM" id="MobiDB-lite"/>
    </source>
</evidence>
<feature type="region of interest" description="Disordered" evidence="1">
    <location>
        <begin position="14"/>
        <end position="48"/>
    </location>
</feature>
<gene>
    <name evidence="3" type="primary">LOC108628409</name>
</gene>
<feature type="compositionally biased region" description="Low complexity" evidence="1">
    <location>
        <begin position="1176"/>
        <end position="1187"/>
    </location>
</feature>
<protein>
    <submittedName>
        <fullName evidence="3">Uncharacterized protein LOC108628409</fullName>
    </submittedName>
</protein>
<feature type="non-terminal residue" evidence="3">
    <location>
        <position position="1"/>
    </location>
</feature>
<dbReference type="KEGG" id="ccal:108628409"/>
<organism evidence="2 3">
    <name type="scientific">Ceratina calcarata</name>
    <dbReference type="NCBI Taxonomy" id="156304"/>
    <lineage>
        <taxon>Eukaryota</taxon>
        <taxon>Metazoa</taxon>
        <taxon>Ecdysozoa</taxon>
        <taxon>Arthropoda</taxon>
        <taxon>Hexapoda</taxon>
        <taxon>Insecta</taxon>
        <taxon>Pterygota</taxon>
        <taxon>Neoptera</taxon>
        <taxon>Endopterygota</taxon>
        <taxon>Hymenoptera</taxon>
        <taxon>Apocrita</taxon>
        <taxon>Aculeata</taxon>
        <taxon>Apoidea</taxon>
        <taxon>Anthophila</taxon>
        <taxon>Apidae</taxon>
        <taxon>Ceratina</taxon>
        <taxon>Zadontomerus</taxon>
    </lineage>
</organism>
<evidence type="ECO:0000313" key="3">
    <source>
        <dbReference type="RefSeq" id="XP_017885805.2"/>
    </source>
</evidence>
<dbReference type="Proteomes" id="UP000694925">
    <property type="component" value="Unplaced"/>
</dbReference>
<keyword evidence="2" id="KW-1185">Reference proteome</keyword>
<sequence length="1289" mass="143496">RCQFLAGCRTLSGDQPVKTYTRSDKDKSSGVGLEGQAEEKPKKKRPSLVQRARTVADKIHNQPLRIMGLLGTGGKNRHWAVAVAKVLFSRINDGTLKLWQSRIPDGHVKDKRLYAKRVLNMVRLWAYNEVETTSQEPTDGKRTDDEDDTEVADCHDRVEWAGHDHLARDAFSKLIVSGHMAASIRAGGVCPFCLYHEIKGDSVPETITFDEREPRNMTPDDMFERLAGGPVNKGWLEAAALAHNKEMHSTNGNIDTLHGSYPSRTEVIKHSRTMFWDKETVQVEPVPRPGQNINRLMRHLPRLYYSRDIGVGHQASTIAGTLHQFFGDAGDVSLVEDNLGNNVLSSSVRTSVEDIPTEGGGRGVGNGGSQDTSHAEDQDHTNAGTSAIVDTGDSQINEVRTALIMPGAGLGGVEGEVRCTQCTREHERETINSTSTGNESCDRRRLIKQLKWIGVGVDTRRNHGALERTGAGDKMIEAGVNPQPSTPGLINPSKGIYTYGFLANTTQLATAVDRAVAGENHDYRTLALKVDLYDELREIRVVQPSGVDYAWCTRGPDDQVAERPYRLSLSTLGDWHYDAIFVNTDVLEWSIRQGGSIRVGGNNGGRWSLNDPDIKFIPVGENGDPLLYGRDMWILSHLKYPLMWVLDKMEMQVLGEEGRREEFFIRTAGLVDIHEPATKIIFVTPTKTTDTVTLAGREYPVVTTNYKGEMPQGRDIPAYDMDCTITDMLHRALESAYPLRVAFDAYTKPYFPKGINWQEINSLSVMLTVRWHQKIEGVHNDETTTYIGASRNVLEAIGLKPNDSINERSYGGYGSKNSVNGIDQRFVQRRTARENYSILLGNWGNMASLAVATGYATFDTRNVEKPSATRARCFSGGIDRLSRGAYLRKGFEQFKKSAAHTERIAFPGEVDYSLNYWVNIISGAGGEDKGYTTEWFARTFLTPHVTWNWNMNSAARTGGIATMTGIRTPSSWMRTVENTEWSEFKICGTSRSGNDAYALDDTGGRWTENCYRQFGEGNDDWQLEQALCRIDLTTEGVDWGLTYETHPNYERLDGYSFVVDSSHGGRMAWEMGWRELGTVVPKADRWGWGLQVRIKDFRKKKLRTLVLPVGLVRTMTGNTYGDGTIIYRGVRDGPTTGIQQHYLGRLMGIDGDAFETREDMLKGTAARSARGRQEQGNDAGGADHLAGAGAGGGATREGSERQSCSESKRSGQHGQRGEKEGRATKEESRYDNAFRSCRGCGQPAGWRGRAWEEGGTVHLQCSCTEESRIEWKEPASIWPEWVWSPALFK</sequence>
<proteinExistence type="predicted"/>
<dbReference type="GeneID" id="108628409"/>
<feature type="compositionally biased region" description="Basic and acidic residues" evidence="1">
    <location>
        <begin position="1215"/>
        <end position="1228"/>
    </location>
</feature>
<feature type="compositionally biased region" description="Gly residues" evidence="1">
    <location>
        <begin position="358"/>
        <end position="368"/>
    </location>
</feature>
<accession>A0AAJ7J6D4</accession>
<dbReference type="RefSeq" id="XP_017885805.2">
    <property type="nucleotide sequence ID" value="XM_018030316.2"/>
</dbReference>